<dbReference type="OrthoDB" id="9779069at2"/>
<accession>A0A4R1MN42</accession>
<dbReference type="SUPFAM" id="SSF52172">
    <property type="entry name" value="CheY-like"/>
    <property type="match status" value="1"/>
</dbReference>
<evidence type="ECO:0000256" key="4">
    <source>
        <dbReference type="ARBA" id="ARBA00023125"/>
    </source>
</evidence>
<keyword evidence="4" id="KW-0238">DNA-binding</keyword>
<comment type="function">
    <text evidence="6">May play the central regulatory role in sporulation. It may be an element of the effector pathway responsible for the activation of sporulation genes in response to nutritional stress. Spo0A may act in concert with spo0H (a sigma factor) to control the expression of some genes that are critical to the sporulation process.</text>
</comment>
<feature type="domain" description="Response regulatory" evidence="9">
    <location>
        <begin position="2"/>
        <end position="118"/>
    </location>
</feature>
<feature type="domain" description="HTH luxR-type" evidence="8">
    <location>
        <begin position="136"/>
        <end position="201"/>
    </location>
</feature>
<evidence type="ECO:0000313" key="10">
    <source>
        <dbReference type="EMBL" id="TCK93342.1"/>
    </source>
</evidence>
<dbReference type="RefSeq" id="WP_132282249.1">
    <property type="nucleotide sequence ID" value="NZ_SMGQ01000012.1"/>
</dbReference>
<dbReference type="InterPro" id="IPR011006">
    <property type="entry name" value="CheY-like_superfamily"/>
</dbReference>
<comment type="caution">
    <text evidence="10">The sequence shown here is derived from an EMBL/GenBank/DDBJ whole genome shotgun (WGS) entry which is preliminary data.</text>
</comment>
<protein>
    <recommendedName>
        <fullName evidence="1">Stage 0 sporulation protein A homolog</fullName>
    </recommendedName>
</protein>
<dbReference type="Proteomes" id="UP000294545">
    <property type="component" value="Unassembled WGS sequence"/>
</dbReference>
<dbReference type="GO" id="GO:0000160">
    <property type="term" value="P:phosphorelay signal transduction system"/>
    <property type="evidence" value="ECO:0007669"/>
    <property type="project" value="InterPro"/>
</dbReference>
<dbReference type="InterPro" id="IPR058245">
    <property type="entry name" value="NreC/VraR/RcsB-like_REC"/>
</dbReference>
<keyword evidence="2 7" id="KW-0597">Phosphoprotein</keyword>
<dbReference type="GO" id="GO:0006355">
    <property type="term" value="P:regulation of DNA-templated transcription"/>
    <property type="evidence" value="ECO:0007669"/>
    <property type="project" value="InterPro"/>
</dbReference>
<dbReference type="AlphaFoldDB" id="A0A4R1MN42"/>
<dbReference type="PROSITE" id="PS50043">
    <property type="entry name" value="HTH_LUXR_2"/>
    <property type="match status" value="1"/>
</dbReference>
<dbReference type="CDD" id="cd06170">
    <property type="entry name" value="LuxR_C_like"/>
    <property type="match status" value="1"/>
</dbReference>
<keyword evidence="11" id="KW-1185">Reference proteome</keyword>
<reference evidence="10 11" key="1">
    <citation type="submission" date="2019-03" db="EMBL/GenBank/DDBJ databases">
        <title>Genomic Encyclopedia of Type Strains, Phase IV (KMG-IV): sequencing the most valuable type-strain genomes for metagenomic binning, comparative biology and taxonomic classification.</title>
        <authorList>
            <person name="Goeker M."/>
        </authorList>
    </citation>
    <scope>NUCLEOTIDE SEQUENCE [LARGE SCALE GENOMIC DNA]</scope>
    <source>
        <strain evidence="10 11">DSM 24176</strain>
    </source>
</reference>
<dbReference type="PANTHER" id="PTHR43214">
    <property type="entry name" value="TWO-COMPONENT RESPONSE REGULATOR"/>
    <property type="match status" value="1"/>
</dbReference>
<dbReference type="Pfam" id="PF00196">
    <property type="entry name" value="GerE"/>
    <property type="match status" value="1"/>
</dbReference>
<dbReference type="EMBL" id="SMGQ01000012">
    <property type="protein sequence ID" value="TCK93342.1"/>
    <property type="molecule type" value="Genomic_DNA"/>
</dbReference>
<sequence>MKVLIVDDDQLVCESLSILLEGERDIHVMGLAYNGEEAIESCKVNQPDVILMDIRMPIMDGIQATRQIKKQWPHIKIMMLTTFEDEKNIRLALIAGAEGYLIKSSQGTDMANNLRACVKGNAILDEKALKEIMEPKGYDLAQLTSREKDIFHLVAQGCSNKEIAQQLFITEGTVRNTISIVLEKLQVRDRTQLAIHYWKVK</sequence>
<evidence type="ECO:0000256" key="5">
    <source>
        <dbReference type="ARBA" id="ARBA00023163"/>
    </source>
</evidence>
<dbReference type="CDD" id="cd17535">
    <property type="entry name" value="REC_NarL-like"/>
    <property type="match status" value="1"/>
</dbReference>
<keyword evidence="5" id="KW-0804">Transcription</keyword>
<evidence type="ECO:0000259" key="8">
    <source>
        <dbReference type="PROSITE" id="PS50043"/>
    </source>
</evidence>
<gene>
    <name evidence="10" type="ORF">EDC19_1534</name>
</gene>
<organism evidence="10 11">
    <name type="scientific">Natranaerovirga hydrolytica</name>
    <dbReference type="NCBI Taxonomy" id="680378"/>
    <lineage>
        <taxon>Bacteria</taxon>
        <taxon>Bacillati</taxon>
        <taxon>Bacillota</taxon>
        <taxon>Clostridia</taxon>
        <taxon>Lachnospirales</taxon>
        <taxon>Natranaerovirgaceae</taxon>
        <taxon>Natranaerovirga</taxon>
    </lineage>
</organism>
<dbReference type="Gene3D" id="3.40.50.2300">
    <property type="match status" value="1"/>
</dbReference>
<dbReference type="Pfam" id="PF00072">
    <property type="entry name" value="Response_reg"/>
    <property type="match status" value="1"/>
</dbReference>
<dbReference type="GO" id="GO:0003677">
    <property type="term" value="F:DNA binding"/>
    <property type="evidence" value="ECO:0007669"/>
    <property type="project" value="UniProtKB-KW"/>
</dbReference>
<evidence type="ECO:0000256" key="2">
    <source>
        <dbReference type="ARBA" id="ARBA00022553"/>
    </source>
</evidence>
<name>A0A4R1MN42_9FIRM</name>
<dbReference type="PROSITE" id="PS50110">
    <property type="entry name" value="RESPONSE_REGULATORY"/>
    <property type="match status" value="1"/>
</dbReference>
<feature type="modified residue" description="4-aspartylphosphate" evidence="7">
    <location>
        <position position="53"/>
    </location>
</feature>
<keyword evidence="3" id="KW-0805">Transcription regulation</keyword>
<dbReference type="PANTHER" id="PTHR43214:SF43">
    <property type="entry name" value="TWO-COMPONENT RESPONSE REGULATOR"/>
    <property type="match status" value="1"/>
</dbReference>
<dbReference type="InterPro" id="IPR000792">
    <property type="entry name" value="Tscrpt_reg_LuxR_C"/>
</dbReference>
<evidence type="ECO:0000259" key="9">
    <source>
        <dbReference type="PROSITE" id="PS50110"/>
    </source>
</evidence>
<proteinExistence type="predicted"/>
<dbReference type="SMART" id="SM00448">
    <property type="entry name" value="REC"/>
    <property type="match status" value="1"/>
</dbReference>
<dbReference type="InterPro" id="IPR039420">
    <property type="entry name" value="WalR-like"/>
</dbReference>
<evidence type="ECO:0000256" key="3">
    <source>
        <dbReference type="ARBA" id="ARBA00023015"/>
    </source>
</evidence>
<evidence type="ECO:0000256" key="1">
    <source>
        <dbReference type="ARBA" id="ARBA00018672"/>
    </source>
</evidence>
<evidence type="ECO:0000313" key="11">
    <source>
        <dbReference type="Proteomes" id="UP000294545"/>
    </source>
</evidence>
<evidence type="ECO:0000256" key="7">
    <source>
        <dbReference type="PROSITE-ProRule" id="PRU00169"/>
    </source>
</evidence>
<evidence type="ECO:0000256" key="6">
    <source>
        <dbReference type="ARBA" id="ARBA00024867"/>
    </source>
</evidence>
<dbReference type="InterPro" id="IPR001789">
    <property type="entry name" value="Sig_transdc_resp-reg_receiver"/>
</dbReference>
<dbReference type="PRINTS" id="PR00038">
    <property type="entry name" value="HTHLUXR"/>
</dbReference>
<dbReference type="SMART" id="SM00421">
    <property type="entry name" value="HTH_LUXR"/>
    <property type="match status" value="1"/>
</dbReference>